<dbReference type="OrthoDB" id="9799482at2"/>
<accession>A0A1I1Z6P1</accession>
<keyword evidence="1" id="KW-0805">Transcription regulation</keyword>
<dbReference type="STRING" id="385682.SAMN05444380_10918"/>
<dbReference type="PANTHER" id="PTHR43537:SF5">
    <property type="entry name" value="UXU OPERON TRANSCRIPTIONAL REGULATOR"/>
    <property type="match status" value="1"/>
</dbReference>
<dbReference type="Gene3D" id="1.20.120.530">
    <property type="entry name" value="GntR ligand-binding domain-like"/>
    <property type="match status" value="1"/>
</dbReference>
<evidence type="ECO:0000256" key="2">
    <source>
        <dbReference type="ARBA" id="ARBA00023125"/>
    </source>
</evidence>
<evidence type="ECO:0000313" key="6">
    <source>
        <dbReference type="Proteomes" id="UP000181976"/>
    </source>
</evidence>
<dbReference type="GO" id="GO:0003700">
    <property type="term" value="F:DNA-binding transcription factor activity"/>
    <property type="evidence" value="ECO:0007669"/>
    <property type="project" value="InterPro"/>
</dbReference>
<dbReference type="Pfam" id="PF07729">
    <property type="entry name" value="FCD"/>
    <property type="match status" value="1"/>
</dbReference>
<dbReference type="RefSeq" id="WP_010526396.1">
    <property type="nucleotide sequence ID" value="NZ_AFSL01000008.1"/>
</dbReference>
<dbReference type="EMBL" id="FONA01000009">
    <property type="protein sequence ID" value="SFE27347.1"/>
    <property type="molecule type" value="Genomic_DNA"/>
</dbReference>
<dbReference type="SMART" id="SM00345">
    <property type="entry name" value="HTH_GNTR"/>
    <property type="match status" value="1"/>
</dbReference>
<dbReference type="Proteomes" id="UP000181976">
    <property type="component" value="Unassembled WGS sequence"/>
</dbReference>
<keyword evidence="3" id="KW-0804">Transcription</keyword>
<reference evidence="5 6" key="1">
    <citation type="submission" date="2016-10" db="EMBL/GenBank/DDBJ databases">
        <authorList>
            <person name="de Groot N.N."/>
        </authorList>
    </citation>
    <scope>NUCLEOTIDE SEQUENCE [LARGE SCALE GENOMIC DNA]</scope>
    <source>
        <strain evidence="5 6">DSM 19012</strain>
    </source>
</reference>
<evidence type="ECO:0000256" key="3">
    <source>
        <dbReference type="ARBA" id="ARBA00023163"/>
    </source>
</evidence>
<dbReference type="FunCoup" id="A0A1I1Z6P1">
    <property type="interactions" value="13"/>
</dbReference>
<dbReference type="SMART" id="SM00895">
    <property type="entry name" value="FCD"/>
    <property type="match status" value="1"/>
</dbReference>
<keyword evidence="5" id="KW-0670">Pyruvate</keyword>
<feature type="domain" description="HTH gntR-type" evidence="4">
    <location>
        <begin position="12"/>
        <end position="80"/>
    </location>
</feature>
<dbReference type="Gene3D" id="1.10.10.10">
    <property type="entry name" value="Winged helix-like DNA-binding domain superfamily/Winged helix DNA-binding domain"/>
    <property type="match status" value="1"/>
</dbReference>
<gene>
    <name evidence="5" type="ORF">SAMN05444380_10918</name>
</gene>
<dbReference type="SUPFAM" id="SSF48008">
    <property type="entry name" value="GntR ligand-binding domain-like"/>
    <property type="match status" value="1"/>
</dbReference>
<dbReference type="Pfam" id="PF00392">
    <property type="entry name" value="GntR"/>
    <property type="match status" value="1"/>
</dbReference>
<evidence type="ECO:0000259" key="4">
    <source>
        <dbReference type="PROSITE" id="PS50949"/>
    </source>
</evidence>
<dbReference type="AlphaFoldDB" id="A0A1I1Z6P1"/>
<proteinExistence type="predicted"/>
<evidence type="ECO:0000313" key="5">
    <source>
        <dbReference type="EMBL" id="SFE27347.1"/>
    </source>
</evidence>
<dbReference type="InterPro" id="IPR036390">
    <property type="entry name" value="WH_DNA-bd_sf"/>
</dbReference>
<dbReference type="InterPro" id="IPR000524">
    <property type="entry name" value="Tscrpt_reg_HTH_GntR"/>
</dbReference>
<dbReference type="PRINTS" id="PR00035">
    <property type="entry name" value="HTHGNTR"/>
</dbReference>
<dbReference type="PROSITE" id="PS50949">
    <property type="entry name" value="HTH_GNTR"/>
    <property type="match status" value="1"/>
</dbReference>
<keyword evidence="2" id="KW-0238">DNA-binding</keyword>
<protein>
    <submittedName>
        <fullName evidence="5">GntR family transcriptional regulator, transcriptional repressor for pyruvate dehydrogenase complex</fullName>
    </submittedName>
</protein>
<organism evidence="5 6">
    <name type="scientific">Thermophagus xiamenensis</name>
    <dbReference type="NCBI Taxonomy" id="385682"/>
    <lineage>
        <taxon>Bacteria</taxon>
        <taxon>Pseudomonadati</taxon>
        <taxon>Bacteroidota</taxon>
        <taxon>Bacteroidia</taxon>
        <taxon>Marinilabiliales</taxon>
        <taxon>Marinilabiliaceae</taxon>
        <taxon>Thermophagus</taxon>
    </lineage>
</organism>
<dbReference type="InterPro" id="IPR011711">
    <property type="entry name" value="GntR_C"/>
</dbReference>
<dbReference type="InParanoid" id="A0A1I1Z6P1"/>
<name>A0A1I1Z6P1_9BACT</name>
<dbReference type="SUPFAM" id="SSF46785">
    <property type="entry name" value="Winged helix' DNA-binding domain"/>
    <property type="match status" value="1"/>
</dbReference>
<dbReference type="PANTHER" id="PTHR43537">
    <property type="entry name" value="TRANSCRIPTIONAL REGULATOR, GNTR FAMILY"/>
    <property type="match status" value="1"/>
</dbReference>
<keyword evidence="6" id="KW-1185">Reference proteome</keyword>
<dbReference type="CDD" id="cd07377">
    <property type="entry name" value="WHTH_GntR"/>
    <property type="match status" value="1"/>
</dbReference>
<sequence>MDEIFSKIGTTQTLSQKIERKIEEAIRQKKLVQGVKLPSEKELCELFGVSRTALREALRRLNARGLIEIRKGSGMYVSEIKIEDAIKSLNLYYDLSFDSNLISQIIEVRRIFEPEISRLAARNRTDEDIKILTENIADLERCDPDNTQQEVDTINRFHMNLAKATGNPIIIISLEPIYSLLPRMRNFIYANVEGEKEFTMNAQRNILAAVEAKDEERAYLETEKLVIRNHEVYERYLKKVFK</sequence>
<dbReference type="InterPro" id="IPR036388">
    <property type="entry name" value="WH-like_DNA-bd_sf"/>
</dbReference>
<dbReference type="GO" id="GO:0003677">
    <property type="term" value="F:DNA binding"/>
    <property type="evidence" value="ECO:0007669"/>
    <property type="project" value="UniProtKB-KW"/>
</dbReference>
<dbReference type="eggNOG" id="COG2186">
    <property type="taxonomic scope" value="Bacteria"/>
</dbReference>
<dbReference type="InterPro" id="IPR008920">
    <property type="entry name" value="TF_FadR/GntR_C"/>
</dbReference>
<evidence type="ECO:0000256" key="1">
    <source>
        <dbReference type="ARBA" id="ARBA00023015"/>
    </source>
</evidence>